<dbReference type="EMBL" id="JAWDJX010000052">
    <property type="protein sequence ID" value="KAK3048121.1"/>
    <property type="molecule type" value="Genomic_DNA"/>
</dbReference>
<sequence length="238" mass="26661">MINVRAIDIPFLHLSLVILALGIAEVVLVRTLAHDFNQWPASSTGTAQLKYDLPLRINLNTAPEGLEIVSGAFAIATGSIGLIRWVLVVKSWWNEEDEVVAQRERIRRWNPFCIGITSVCGLLTLVSLIYAFVAAYKSSKLQDSDTDSSSQLFTRETWTCQMRLQFPSDADRHWGTMCDSARAGRWLLLPLFIALAALTGVALRDRYTPDKVPRDVELKVFDEDEQSVSEWSVASQCC</sequence>
<feature type="transmembrane region" description="Helical" evidence="1">
    <location>
        <begin position="68"/>
        <end position="88"/>
    </location>
</feature>
<feature type="transmembrane region" description="Helical" evidence="1">
    <location>
        <begin position="12"/>
        <end position="33"/>
    </location>
</feature>
<keyword evidence="3" id="KW-1185">Reference proteome</keyword>
<keyword evidence="1" id="KW-0812">Transmembrane</keyword>
<feature type="transmembrane region" description="Helical" evidence="1">
    <location>
        <begin position="109"/>
        <end position="133"/>
    </location>
</feature>
<dbReference type="AlphaFoldDB" id="A0AAJ0G5J4"/>
<feature type="transmembrane region" description="Helical" evidence="1">
    <location>
        <begin position="183"/>
        <end position="203"/>
    </location>
</feature>
<keyword evidence="1" id="KW-0472">Membrane</keyword>
<name>A0AAJ0G5J4_9PEZI</name>
<evidence type="ECO:0000256" key="1">
    <source>
        <dbReference type="SAM" id="Phobius"/>
    </source>
</evidence>
<evidence type="ECO:0000313" key="3">
    <source>
        <dbReference type="Proteomes" id="UP001271007"/>
    </source>
</evidence>
<keyword evidence="1" id="KW-1133">Transmembrane helix</keyword>
<gene>
    <name evidence="2" type="ORF">LTR09_010460</name>
</gene>
<proteinExistence type="predicted"/>
<dbReference type="Proteomes" id="UP001271007">
    <property type="component" value="Unassembled WGS sequence"/>
</dbReference>
<organism evidence="2 3">
    <name type="scientific">Extremus antarcticus</name>
    <dbReference type="NCBI Taxonomy" id="702011"/>
    <lineage>
        <taxon>Eukaryota</taxon>
        <taxon>Fungi</taxon>
        <taxon>Dikarya</taxon>
        <taxon>Ascomycota</taxon>
        <taxon>Pezizomycotina</taxon>
        <taxon>Dothideomycetes</taxon>
        <taxon>Dothideomycetidae</taxon>
        <taxon>Mycosphaerellales</taxon>
        <taxon>Extremaceae</taxon>
        <taxon>Extremus</taxon>
    </lineage>
</organism>
<evidence type="ECO:0000313" key="2">
    <source>
        <dbReference type="EMBL" id="KAK3048121.1"/>
    </source>
</evidence>
<reference evidence="2" key="1">
    <citation type="submission" date="2023-04" db="EMBL/GenBank/DDBJ databases">
        <title>Black Yeasts Isolated from many extreme environments.</title>
        <authorList>
            <person name="Coleine C."/>
            <person name="Stajich J.E."/>
            <person name="Selbmann L."/>
        </authorList>
    </citation>
    <scope>NUCLEOTIDE SEQUENCE</scope>
    <source>
        <strain evidence="2">CCFEE 5312</strain>
    </source>
</reference>
<comment type="caution">
    <text evidence="2">The sequence shown here is derived from an EMBL/GenBank/DDBJ whole genome shotgun (WGS) entry which is preliminary data.</text>
</comment>
<accession>A0AAJ0G5J4</accession>
<protein>
    <submittedName>
        <fullName evidence="2">Uncharacterized protein</fullName>
    </submittedName>
</protein>